<feature type="domain" description="Radical SAM core" evidence="5">
    <location>
        <begin position="52"/>
        <end position="188"/>
    </location>
</feature>
<dbReference type="InterPro" id="IPR007197">
    <property type="entry name" value="rSAM"/>
</dbReference>
<dbReference type="CDD" id="cd01335">
    <property type="entry name" value="Radical_SAM"/>
    <property type="match status" value="1"/>
</dbReference>
<dbReference type="InterPro" id="IPR013785">
    <property type="entry name" value="Aldolase_TIM"/>
</dbReference>
<reference evidence="6 7" key="1">
    <citation type="journal article" date="2016" name="Environ. Microbiol.">
        <title>Genomic resolution of a cold subsurface aquifer community provides metabolic insights for novel microbes adapted to high CO concentrations.</title>
        <authorList>
            <person name="Probst A.J."/>
            <person name="Castelle C.J."/>
            <person name="Singh A."/>
            <person name="Brown C.T."/>
            <person name="Anantharaman K."/>
            <person name="Sharon I."/>
            <person name="Hug L.A."/>
            <person name="Burstein D."/>
            <person name="Emerson J.B."/>
            <person name="Thomas B.C."/>
            <person name="Banfield J.F."/>
        </authorList>
    </citation>
    <scope>NUCLEOTIDE SEQUENCE [LARGE SCALE GENOMIC DNA]</scope>
    <source>
        <strain evidence="6">CG2_30_44_31</strain>
    </source>
</reference>
<dbReference type="PANTHER" id="PTHR11228">
    <property type="entry name" value="RADICAL SAM DOMAIN PROTEIN"/>
    <property type="match status" value="1"/>
</dbReference>
<dbReference type="InterPro" id="IPR058240">
    <property type="entry name" value="rSAM_sf"/>
</dbReference>
<dbReference type="SFLD" id="SFLDG01067">
    <property type="entry name" value="SPASM/twitch_domain_containing"/>
    <property type="match status" value="1"/>
</dbReference>
<keyword evidence="1" id="KW-0949">S-adenosyl-L-methionine</keyword>
<dbReference type="Pfam" id="PF04055">
    <property type="entry name" value="Radical_SAM"/>
    <property type="match status" value="1"/>
</dbReference>
<gene>
    <name evidence="6" type="ORF">AUK18_02290</name>
</gene>
<dbReference type="SUPFAM" id="SSF102114">
    <property type="entry name" value="Radical SAM enzymes"/>
    <property type="match status" value="1"/>
</dbReference>
<dbReference type="InterPro" id="IPR050377">
    <property type="entry name" value="Radical_SAM_PqqE_MftC-like"/>
</dbReference>
<dbReference type="GO" id="GO:0046872">
    <property type="term" value="F:metal ion binding"/>
    <property type="evidence" value="ECO:0007669"/>
    <property type="project" value="UniProtKB-KW"/>
</dbReference>
<evidence type="ECO:0000256" key="2">
    <source>
        <dbReference type="ARBA" id="ARBA00022723"/>
    </source>
</evidence>
<keyword evidence="4" id="KW-0411">Iron-sulfur</keyword>
<dbReference type="AlphaFoldDB" id="A0A1J5B8J3"/>
<accession>A0A1J5B8J3</accession>
<dbReference type="InterPro" id="IPR023885">
    <property type="entry name" value="4Fe4S-binding_SPASM_dom"/>
</dbReference>
<name>A0A1J5B8J3_9BACT</name>
<protein>
    <recommendedName>
        <fullName evidence="5">Radical SAM core domain-containing protein</fullName>
    </recommendedName>
</protein>
<keyword evidence="2" id="KW-0479">Metal-binding</keyword>
<proteinExistence type="predicted"/>
<dbReference type="GO" id="GO:0051536">
    <property type="term" value="F:iron-sulfur cluster binding"/>
    <property type="evidence" value="ECO:0007669"/>
    <property type="project" value="UniProtKB-KW"/>
</dbReference>
<organism evidence="6 7">
    <name type="scientific">Candidatus Beckwithbacteria bacterium CG2_30_44_31</name>
    <dbReference type="NCBI Taxonomy" id="1805035"/>
    <lineage>
        <taxon>Bacteria</taxon>
        <taxon>Candidatus Beckwithiibacteriota</taxon>
    </lineage>
</organism>
<evidence type="ECO:0000259" key="5">
    <source>
        <dbReference type="Pfam" id="PF04055"/>
    </source>
</evidence>
<sequence length="397" mass="44189">MSTKESLSTFYQLSGSIDSRIQQSTGLKTQPELLASTIIKNKKIAVDLLIPSTCSENCGHCFFVENNLPFLKADSETLNELRKLAQIFDPQQTYLTIYPREITTAMELLPIFTQLQKDTVLTNGALLSERIISQLKNAGITKLSVSLHGNQDQQTKLTQADPKFFELTLQGINRAIKAGMDVSTFTSVSKINVDSLDYIFDLADQLGIKETKLIKLKPAGRAQNLPKDIFIDQTDLINMLYSVNAARLKYENLRISLFGLSFGPNFFSKGLYKYLSGQTNRWPASTFLCPWIGQDFLGISLGSKKIYPCFEALSFPELQIGSVENNQINLTQPPLNPESLQKKLTGICSSANCEYQKLCLGGCRISAFGFAKLNNQENPIFSGQDICLTKTLSQLNN</sequence>
<dbReference type="PANTHER" id="PTHR11228:SF7">
    <property type="entry name" value="PQQA PEPTIDE CYCLASE"/>
    <property type="match status" value="1"/>
</dbReference>
<dbReference type="EMBL" id="MNXQ01000043">
    <property type="protein sequence ID" value="OIP03272.1"/>
    <property type="molecule type" value="Genomic_DNA"/>
</dbReference>
<evidence type="ECO:0000256" key="3">
    <source>
        <dbReference type="ARBA" id="ARBA00023004"/>
    </source>
</evidence>
<evidence type="ECO:0000256" key="4">
    <source>
        <dbReference type="ARBA" id="ARBA00023014"/>
    </source>
</evidence>
<dbReference type="SFLD" id="SFLDS00029">
    <property type="entry name" value="Radical_SAM"/>
    <property type="match status" value="1"/>
</dbReference>
<keyword evidence="3" id="KW-0408">Iron</keyword>
<evidence type="ECO:0000256" key="1">
    <source>
        <dbReference type="ARBA" id="ARBA00022691"/>
    </source>
</evidence>
<dbReference type="GO" id="GO:0003824">
    <property type="term" value="F:catalytic activity"/>
    <property type="evidence" value="ECO:0007669"/>
    <property type="project" value="InterPro"/>
</dbReference>
<evidence type="ECO:0000313" key="6">
    <source>
        <dbReference type="EMBL" id="OIP03272.1"/>
    </source>
</evidence>
<comment type="caution">
    <text evidence="6">The sequence shown here is derived from an EMBL/GenBank/DDBJ whole genome shotgun (WGS) entry which is preliminary data.</text>
</comment>
<dbReference type="Proteomes" id="UP000183605">
    <property type="component" value="Unassembled WGS sequence"/>
</dbReference>
<evidence type="ECO:0000313" key="7">
    <source>
        <dbReference type="Proteomes" id="UP000183605"/>
    </source>
</evidence>
<dbReference type="NCBIfam" id="TIGR04085">
    <property type="entry name" value="rSAM_more_4Fe4S"/>
    <property type="match status" value="1"/>
</dbReference>
<dbReference type="Gene3D" id="3.20.20.70">
    <property type="entry name" value="Aldolase class I"/>
    <property type="match status" value="1"/>
</dbReference>